<evidence type="ECO:0000313" key="3">
    <source>
        <dbReference type="EMBL" id="SHN07504.1"/>
    </source>
</evidence>
<keyword evidence="2" id="KW-0812">Transmembrane</keyword>
<dbReference type="AlphaFoldDB" id="A0A1M7NUW1"/>
<reference evidence="3 4" key="1">
    <citation type="submission" date="2016-11" db="EMBL/GenBank/DDBJ databases">
        <authorList>
            <person name="Jaros S."/>
            <person name="Januszkiewicz K."/>
            <person name="Wedrychowicz H."/>
        </authorList>
    </citation>
    <scope>NUCLEOTIDE SEQUENCE [LARGE SCALE GENOMIC DNA]</scope>
    <source>
        <strain evidence="3 4">BPI-34</strain>
    </source>
</reference>
<feature type="transmembrane region" description="Helical" evidence="2">
    <location>
        <begin position="65"/>
        <end position="84"/>
    </location>
</feature>
<name>A0A1M7NUW1_XYLRU</name>
<keyword evidence="1" id="KW-0175">Coiled coil</keyword>
<sequence length="222" mass="24939">MIQYTKEYIQELLTKYMDGTSTLDEEAILAQYFKGSNIPEEWLCYQQMFQEIEAMKPQPKANRRWAVWGVAAAAVVAGVLYLAVPQHHTQLVPTAPLVAKVDTTSMQSVESSGVQSVERVDTVAARPVIPDEAPQQPVKARKRSLRKAEPTIHDYDKAYALIAQAEQTKTQVVQAKAQAEQVKAKMELFNAQMAAYGYVPVMQEDGTIIYINEQENLIAYEE</sequence>
<keyword evidence="2" id="KW-0472">Membrane</keyword>
<protein>
    <submittedName>
        <fullName evidence="3">Uncharacterized protein</fullName>
    </submittedName>
</protein>
<evidence type="ECO:0000256" key="2">
    <source>
        <dbReference type="SAM" id="Phobius"/>
    </source>
</evidence>
<dbReference type="RefSeq" id="WP_073048239.1">
    <property type="nucleotide sequence ID" value="NZ_FOLF01000009.1"/>
</dbReference>
<dbReference type="EMBL" id="FRCJ01000011">
    <property type="protein sequence ID" value="SHN07504.1"/>
    <property type="molecule type" value="Genomic_DNA"/>
</dbReference>
<feature type="coiled-coil region" evidence="1">
    <location>
        <begin position="162"/>
        <end position="192"/>
    </location>
</feature>
<dbReference type="Proteomes" id="UP000184280">
    <property type="component" value="Unassembled WGS sequence"/>
</dbReference>
<keyword evidence="2" id="KW-1133">Transmembrane helix</keyword>
<accession>A0A1M7NUW1</accession>
<gene>
    <name evidence="3" type="ORF">SAMN04488494_0202</name>
</gene>
<evidence type="ECO:0000313" key="4">
    <source>
        <dbReference type="Proteomes" id="UP000184280"/>
    </source>
</evidence>
<organism evidence="3 4">
    <name type="scientific">Xylanibacter ruminicola</name>
    <name type="common">Prevotella ruminicola</name>
    <dbReference type="NCBI Taxonomy" id="839"/>
    <lineage>
        <taxon>Bacteria</taxon>
        <taxon>Pseudomonadati</taxon>
        <taxon>Bacteroidota</taxon>
        <taxon>Bacteroidia</taxon>
        <taxon>Bacteroidales</taxon>
        <taxon>Prevotellaceae</taxon>
        <taxon>Xylanibacter</taxon>
    </lineage>
</organism>
<evidence type="ECO:0000256" key="1">
    <source>
        <dbReference type="SAM" id="Coils"/>
    </source>
</evidence>
<dbReference type="OrthoDB" id="1073153at2"/>
<proteinExistence type="predicted"/>